<comment type="subcellular location">
    <subcellularLocation>
        <location evidence="1">Membrane</location>
        <topology evidence="1">Multi-pass membrane protein</topology>
    </subcellularLocation>
</comment>
<evidence type="ECO:0000256" key="1">
    <source>
        <dbReference type="ARBA" id="ARBA00004141"/>
    </source>
</evidence>
<reference evidence="8" key="1">
    <citation type="submission" date="2022-11" db="EMBL/GenBank/DDBJ databases">
        <title>Lacrimispora xylanolytica sy1, complete genome.</title>
        <authorList>
            <person name="Choi S."/>
        </authorList>
    </citation>
    <scope>NUCLEOTIDE SEQUENCE</scope>
    <source>
        <strain evidence="8">Sy1</strain>
    </source>
</reference>
<evidence type="ECO:0000256" key="6">
    <source>
        <dbReference type="SAM" id="Phobius"/>
    </source>
</evidence>
<name>A0ABY7A6N7_9FIRM</name>
<dbReference type="PANTHER" id="PTHR32322">
    <property type="entry name" value="INNER MEMBRANE TRANSPORTER"/>
    <property type="match status" value="1"/>
</dbReference>
<feature type="transmembrane region" description="Helical" evidence="6">
    <location>
        <begin position="215"/>
        <end position="238"/>
    </location>
</feature>
<keyword evidence="5 6" id="KW-0472">Membrane</keyword>
<keyword evidence="4 6" id="KW-1133">Transmembrane helix</keyword>
<evidence type="ECO:0000256" key="4">
    <source>
        <dbReference type="ARBA" id="ARBA00022989"/>
    </source>
</evidence>
<feature type="transmembrane region" description="Helical" evidence="6">
    <location>
        <begin position="117"/>
        <end position="135"/>
    </location>
</feature>
<feature type="transmembrane region" description="Helical" evidence="6">
    <location>
        <begin position="7"/>
        <end position="27"/>
    </location>
</feature>
<feature type="domain" description="EamA" evidence="7">
    <location>
        <begin position="147"/>
        <end position="292"/>
    </location>
</feature>
<feature type="transmembrane region" description="Helical" evidence="6">
    <location>
        <begin position="275"/>
        <end position="298"/>
    </location>
</feature>
<dbReference type="PANTHER" id="PTHR32322:SF9">
    <property type="entry name" value="AMINO-ACID METABOLITE EFFLUX PUMP-RELATED"/>
    <property type="match status" value="1"/>
</dbReference>
<dbReference type="Pfam" id="PF00892">
    <property type="entry name" value="EamA"/>
    <property type="match status" value="2"/>
</dbReference>
<feature type="transmembrane region" description="Helical" evidence="6">
    <location>
        <begin position="33"/>
        <end position="51"/>
    </location>
</feature>
<evidence type="ECO:0000256" key="5">
    <source>
        <dbReference type="ARBA" id="ARBA00023136"/>
    </source>
</evidence>
<evidence type="ECO:0000259" key="7">
    <source>
        <dbReference type="Pfam" id="PF00892"/>
    </source>
</evidence>
<gene>
    <name evidence="8" type="ORF">OW255_12155</name>
</gene>
<evidence type="ECO:0000256" key="3">
    <source>
        <dbReference type="ARBA" id="ARBA00022692"/>
    </source>
</evidence>
<proteinExistence type="inferred from homology"/>
<evidence type="ECO:0000313" key="8">
    <source>
        <dbReference type="EMBL" id="WAJ22329.1"/>
    </source>
</evidence>
<dbReference type="InterPro" id="IPR050638">
    <property type="entry name" value="AA-Vitamin_Transporters"/>
</dbReference>
<feature type="transmembrane region" description="Helical" evidence="6">
    <location>
        <begin position="58"/>
        <end position="80"/>
    </location>
</feature>
<dbReference type="SUPFAM" id="SSF103481">
    <property type="entry name" value="Multidrug resistance efflux transporter EmrE"/>
    <property type="match status" value="2"/>
</dbReference>
<dbReference type="EMBL" id="CP113524">
    <property type="protein sequence ID" value="WAJ22329.1"/>
    <property type="molecule type" value="Genomic_DNA"/>
</dbReference>
<protein>
    <submittedName>
        <fullName evidence="8">EamA family transporter</fullName>
    </submittedName>
</protein>
<accession>A0ABY7A6N7</accession>
<organism evidence="8 9">
    <name type="scientific">Lacrimispora xylanolytica</name>
    <dbReference type="NCBI Taxonomy" id="29375"/>
    <lineage>
        <taxon>Bacteria</taxon>
        <taxon>Bacillati</taxon>
        <taxon>Bacillota</taxon>
        <taxon>Clostridia</taxon>
        <taxon>Lachnospirales</taxon>
        <taxon>Lachnospiraceae</taxon>
        <taxon>Lacrimispora</taxon>
    </lineage>
</organism>
<feature type="transmembrane region" description="Helical" evidence="6">
    <location>
        <begin position="141"/>
        <end position="164"/>
    </location>
</feature>
<keyword evidence="9" id="KW-1185">Reference proteome</keyword>
<evidence type="ECO:0000256" key="2">
    <source>
        <dbReference type="ARBA" id="ARBA00007362"/>
    </source>
</evidence>
<feature type="transmembrane region" description="Helical" evidence="6">
    <location>
        <begin position="184"/>
        <end position="203"/>
    </location>
</feature>
<feature type="domain" description="EamA" evidence="7">
    <location>
        <begin position="7"/>
        <end position="131"/>
    </location>
</feature>
<sequence>MKTWDKLLAIFVVLLWGINFTVIKLGVNEMSPFLLVALRYTVAALPAILFVKRPDTSWKYIVIYGMTVGVGQFSCLFYAANIGMPAGVASVVLQSQAFFTILFAGILFKEKIRKGQMVGLIIAGIGLYFISGSIGGNGGTAIPGAAFFLTILAALFWGISNLVVRYASKEAEAHGKKLNMFSMVVWSSLIPPIPMMTAAIIINKPLQVWNQLTDINGTAIFSIVYLALCATLIGYGIWSTLLAKYSAGEVAPLSLLVPVAGLITAQIVLKEKLTALQWGGGLIIISGLLISNFSHLLLKRLQKRF</sequence>
<evidence type="ECO:0000313" key="9">
    <source>
        <dbReference type="Proteomes" id="UP001163115"/>
    </source>
</evidence>
<keyword evidence="3 6" id="KW-0812">Transmembrane</keyword>
<dbReference type="Proteomes" id="UP001163115">
    <property type="component" value="Chromosome"/>
</dbReference>
<feature type="transmembrane region" description="Helical" evidence="6">
    <location>
        <begin position="250"/>
        <end position="269"/>
    </location>
</feature>
<comment type="similarity">
    <text evidence="2">Belongs to the EamA transporter family.</text>
</comment>
<feature type="transmembrane region" description="Helical" evidence="6">
    <location>
        <begin position="86"/>
        <end position="108"/>
    </location>
</feature>
<dbReference type="RefSeq" id="WP_268114235.1">
    <property type="nucleotide sequence ID" value="NZ_CP113524.1"/>
</dbReference>
<dbReference type="InterPro" id="IPR037185">
    <property type="entry name" value="EmrE-like"/>
</dbReference>
<dbReference type="InterPro" id="IPR000620">
    <property type="entry name" value="EamA_dom"/>
</dbReference>